<evidence type="ECO:0000259" key="1">
    <source>
        <dbReference type="Pfam" id="PF13452"/>
    </source>
</evidence>
<proteinExistence type="predicted"/>
<protein>
    <submittedName>
        <fullName evidence="2">MaoC family dehydratase N-terminal domain-containing protein</fullName>
    </submittedName>
</protein>
<evidence type="ECO:0000313" key="3">
    <source>
        <dbReference type="Proteomes" id="UP001597237"/>
    </source>
</evidence>
<dbReference type="InterPro" id="IPR029069">
    <property type="entry name" value="HotDog_dom_sf"/>
</dbReference>
<sequence>MAQGVDTLVTPELQEAKGKWGGERVSPPIGASDIRKWAIATYWPETPPRIYWDAEYARTTRWGGVIAPADFNPFAWPVERPRIAMGSGAPRKDGLRLTNMNGGQTDTYGVPMRPGDVITSKTRLSDFNERQGRFGLMLYSFRETEWTNQKGEFVRRRISTSIQY</sequence>
<dbReference type="EMBL" id="JBHUEY010000001">
    <property type="protein sequence ID" value="MFD1783913.1"/>
    <property type="molecule type" value="Genomic_DNA"/>
</dbReference>
<evidence type="ECO:0000313" key="2">
    <source>
        <dbReference type="EMBL" id="MFD1783913.1"/>
    </source>
</evidence>
<accession>A0ABW4N244</accession>
<reference evidence="3" key="1">
    <citation type="journal article" date="2019" name="Int. J. Syst. Evol. Microbiol.">
        <title>The Global Catalogue of Microorganisms (GCM) 10K type strain sequencing project: providing services to taxonomists for standard genome sequencing and annotation.</title>
        <authorList>
            <consortium name="The Broad Institute Genomics Platform"/>
            <consortium name="The Broad Institute Genome Sequencing Center for Infectious Disease"/>
            <person name="Wu L."/>
            <person name="Ma J."/>
        </authorList>
    </citation>
    <scope>NUCLEOTIDE SEQUENCE [LARGE SCALE GENOMIC DNA]</scope>
    <source>
        <strain evidence="3">DFY28</strain>
    </source>
</reference>
<keyword evidence="3" id="KW-1185">Reference proteome</keyword>
<dbReference type="SUPFAM" id="SSF54637">
    <property type="entry name" value="Thioesterase/thiol ester dehydrase-isomerase"/>
    <property type="match status" value="1"/>
</dbReference>
<dbReference type="Gene3D" id="3.10.129.10">
    <property type="entry name" value="Hotdog Thioesterase"/>
    <property type="match status" value="1"/>
</dbReference>
<feature type="domain" description="FAS1-like dehydratase" evidence="1">
    <location>
        <begin position="23"/>
        <end position="155"/>
    </location>
</feature>
<gene>
    <name evidence="2" type="ORF">ACFSC0_10960</name>
</gene>
<organism evidence="2 3">
    <name type="scientific">Phenylobacterium terrae</name>
    <dbReference type="NCBI Taxonomy" id="2665495"/>
    <lineage>
        <taxon>Bacteria</taxon>
        <taxon>Pseudomonadati</taxon>
        <taxon>Pseudomonadota</taxon>
        <taxon>Alphaproteobacteria</taxon>
        <taxon>Caulobacterales</taxon>
        <taxon>Caulobacteraceae</taxon>
        <taxon>Phenylobacterium</taxon>
    </lineage>
</organism>
<dbReference type="Proteomes" id="UP001597237">
    <property type="component" value="Unassembled WGS sequence"/>
</dbReference>
<dbReference type="InterPro" id="IPR039569">
    <property type="entry name" value="FAS1-like_DH_region"/>
</dbReference>
<name>A0ABW4N244_9CAUL</name>
<comment type="caution">
    <text evidence="2">The sequence shown here is derived from an EMBL/GenBank/DDBJ whole genome shotgun (WGS) entry which is preliminary data.</text>
</comment>
<dbReference type="RefSeq" id="WP_377282897.1">
    <property type="nucleotide sequence ID" value="NZ_JBHRSI010000008.1"/>
</dbReference>
<dbReference type="Pfam" id="PF13452">
    <property type="entry name" value="FAS1_DH_region"/>
    <property type="match status" value="1"/>
</dbReference>